<keyword evidence="16" id="KW-0675">Receptor</keyword>
<dbReference type="Pfam" id="PF07715">
    <property type="entry name" value="Plug"/>
    <property type="match status" value="1"/>
</dbReference>
<dbReference type="PANTHER" id="PTHR32552:SF81">
    <property type="entry name" value="TONB-DEPENDENT OUTER MEMBRANE RECEPTOR"/>
    <property type="match status" value="1"/>
</dbReference>
<organism evidence="16 17">
    <name type="scientific">Tsuneonella dongtanensis</name>
    <dbReference type="NCBI Taxonomy" id="692370"/>
    <lineage>
        <taxon>Bacteria</taxon>
        <taxon>Pseudomonadati</taxon>
        <taxon>Pseudomonadota</taxon>
        <taxon>Alphaproteobacteria</taxon>
        <taxon>Sphingomonadales</taxon>
        <taxon>Erythrobacteraceae</taxon>
        <taxon>Tsuneonella</taxon>
    </lineage>
</organism>
<keyword evidence="4" id="KW-0410">Iron transport</keyword>
<reference evidence="16 17" key="1">
    <citation type="submission" date="2016-07" db="EMBL/GenBank/DDBJ databases">
        <title>Complete genome sequence of Altererythrobacter dongtanensis KCTC 22672, a type strain with esterase isolated from tidal flat.</title>
        <authorList>
            <person name="Cheng H."/>
            <person name="Wu Y.-H."/>
            <person name="Zhou P."/>
            <person name="Huo Y.-Y."/>
            <person name="Wang C.-S."/>
            <person name="Xu X.-W."/>
        </authorList>
    </citation>
    <scope>NUCLEOTIDE SEQUENCE [LARGE SCALE GENOMIC DNA]</scope>
    <source>
        <strain evidence="16 17">KCTC 22672</strain>
    </source>
</reference>
<dbReference type="OrthoDB" id="9775095at2"/>
<evidence type="ECO:0000256" key="2">
    <source>
        <dbReference type="ARBA" id="ARBA00022448"/>
    </source>
</evidence>
<dbReference type="GO" id="GO:0006826">
    <property type="term" value="P:iron ion transport"/>
    <property type="evidence" value="ECO:0007669"/>
    <property type="project" value="UniProtKB-KW"/>
</dbReference>
<evidence type="ECO:0000256" key="12">
    <source>
        <dbReference type="RuleBase" id="RU003357"/>
    </source>
</evidence>
<proteinExistence type="inferred from homology"/>
<evidence type="ECO:0000259" key="14">
    <source>
        <dbReference type="Pfam" id="PF00593"/>
    </source>
</evidence>
<evidence type="ECO:0000256" key="13">
    <source>
        <dbReference type="SAM" id="SignalP"/>
    </source>
</evidence>
<protein>
    <submittedName>
        <fullName evidence="16">Pesticin receptor</fullName>
    </submittedName>
</protein>
<dbReference type="AlphaFoldDB" id="A0A1B2AG11"/>
<evidence type="ECO:0000256" key="5">
    <source>
        <dbReference type="ARBA" id="ARBA00022692"/>
    </source>
</evidence>
<sequence>MRVRLLAGTALVSMGALPTAVLAQDTAPQATDRSVTSGEIIVTARKKEEQLIDVPLAITAIGEAEIQASGIENVSDLSRQVPGFSFKQGFGRTGSGDGGASVRPSIRGMSNILGTPNAGFFVDGIFVSQNITSYQLDNLERVEVIRGPQSALFGRQTFSGAINFVTRKPGNELRGAINATAGQWGHGEVSGYIQVPLVEDRLAIELNGRVYHFGGDYVNQDNGKRDINAQDSQNFGARLRWTPSSNLEVLIGGAVGHDRDKGYSSFIVPSTALNCFLPNIVGTIAGIPRSSTRSRGYFCGEIKTPDTFAYNNAEIEALGYHPLERSYLRADATIEYTTESDWTLTAVGAFNWQENQNGFDNTYLPSTNPSLSIGYRSNRDHSLEARIQTPQSWRVRGLFGGYYYQADDDEQYTVNTTTTSANYRLRSNAFSDDAVRNLALFGLIEADVTDRLTLSAEGRYEVDRITGSQENEVLLGYGQPTNIRSKTYKIFLPRVTARYELAPNWNLYGSVAKGNKPGGFNDYPSDARAASIADFDSRNLGAFDEESVWSYELGTKGRIGGVNFNVAAYHLDWSQQQLTLSYPYQRTQGDFRTTPFIVNAGQSRVNGFEVELFGALSDWFDFRVAYAYNDAKFVDFYDENTEQIYDTDGRPSFLDPEQTQVNPADVDGPDGQVKGNRLPQTPVHQLAVNGNVKFPVSNTAAFFIRSDFTYDTKRYVQVHNLAHTGDSLNVNLRTGVELDNKLTLTLFVNNLTDDRSPVVGTRLFEFSRTLLVPDPLRVTFGQPVLLSFYRNFLVSAPRRRQIGVSANYKF</sequence>
<evidence type="ECO:0000256" key="7">
    <source>
        <dbReference type="ARBA" id="ARBA00023065"/>
    </source>
</evidence>
<evidence type="ECO:0000256" key="11">
    <source>
        <dbReference type="PROSITE-ProRule" id="PRU01360"/>
    </source>
</evidence>
<dbReference type="GO" id="GO:0009279">
    <property type="term" value="C:cell outer membrane"/>
    <property type="evidence" value="ECO:0007669"/>
    <property type="project" value="UniProtKB-SubCell"/>
</dbReference>
<comment type="subcellular location">
    <subcellularLocation>
        <location evidence="1 11">Cell outer membrane</location>
        <topology evidence="1 11">Multi-pass membrane protein</topology>
    </subcellularLocation>
</comment>
<dbReference type="Pfam" id="PF00593">
    <property type="entry name" value="TonB_dep_Rec_b-barrel"/>
    <property type="match status" value="1"/>
</dbReference>
<dbReference type="InterPro" id="IPR039426">
    <property type="entry name" value="TonB-dep_rcpt-like"/>
</dbReference>
<dbReference type="InterPro" id="IPR036942">
    <property type="entry name" value="Beta-barrel_TonB_sf"/>
</dbReference>
<evidence type="ECO:0000256" key="6">
    <source>
        <dbReference type="ARBA" id="ARBA00023004"/>
    </source>
</evidence>
<dbReference type="KEGG" id="ado:A6F68_02588"/>
<evidence type="ECO:0000313" key="16">
    <source>
        <dbReference type="EMBL" id="ANY21082.1"/>
    </source>
</evidence>
<keyword evidence="5 11" id="KW-0812">Transmembrane</keyword>
<dbReference type="STRING" id="692370.A6F68_02588"/>
<evidence type="ECO:0000256" key="8">
    <source>
        <dbReference type="ARBA" id="ARBA00023077"/>
    </source>
</evidence>
<dbReference type="RefSeq" id="WP_067680840.1">
    <property type="nucleotide sequence ID" value="NZ_CP016591.1"/>
</dbReference>
<keyword evidence="10 11" id="KW-0998">Cell outer membrane</keyword>
<keyword evidence="17" id="KW-1185">Reference proteome</keyword>
<feature type="chain" id="PRO_5008534199" evidence="13">
    <location>
        <begin position="24"/>
        <end position="810"/>
    </location>
</feature>
<evidence type="ECO:0000256" key="10">
    <source>
        <dbReference type="ARBA" id="ARBA00023237"/>
    </source>
</evidence>
<keyword evidence="7" id="KW-0406">Ion transport</keyword>
<feature type="signal peptide" evidence="13">
    <location>
        <begin position="1"/>
        <end position="23"/>
    </location>
</feature>
<dbReference type="EMBL" id="CP016591">
    <property type="protein sequence ID" value="ANY21082.1"/>
    <property type="molecule type" value="Genomic_DNA"/>
</dbReference>
<evidence type="ECO:0000256" key="9">
    <source>
        <dbReference type="ARBA" id="ARBA00023136"/>
    </source>
</evidence>
<gene>
    <name evidence="16" type="primary">fyuA_7</name>
    <name evidence="16" type="ORF">A6F68_02588</name>
</gene>
<evidence type="ECO:0000256" key="4">
    <source>
        <dbReference type="ARBA" id="ARBA00022496"/>
    </source>
</evidence>
<name>A0A1B2AG11_9SPHN</name>
<dbReference type="InterPro" id="IPR000531">
    <property type="entry name" value="Beta-barrel_TonB"/>
</dbReference>
<feature type="domain" description="TonB-dependent receptor-like beta-barrel" evidence="14">
    <location>
        <begin position="315"/>
        <end position="751"/>
    </location>
</feature>
<evidence type="ECO:0000313" key="17">
    <source>
        <dbReference type="Proteomes" id="UP000092932"/>
    </source>
</evidence>
<evidence type="ECO:0000256" key="3">
    <source>
        <dbReference type="ARBA" id="ARBA00022452"/>
    </source>
</evidence>
<keyword evidence="2 11" id="KW-0813">Transport</keyword>
<keyword evidence="6" id="KW-0408">Iron</keyword>
<comment type="similarity">
    <text evidence="11 12">Belongs to the TonB-dependent receptor family.</text>
</comment>
<feature type="domain" description="TonB-dependent receptor plug" evidence="15">
    <location>
        <begin position="51"/>
        <end position="161"/>
    </location>
</feature>
<dbReference type="InterPro" id="IPR012910">
    <property type="entry name" value="Plug_dom"/>
</dbReference>
<dbReference type="PATRIC" id="fig|692370.5.peg.2598"/>
<keyword evidence="3 11" id="KW-1134">Transmembrane beta strand</keyword>
<evidence type="ECO:0000259" key="15">
    <source>
        <dbReference type="Pfam" id="PF07715"/>
    </source>
</evidence>
<evidence type="ECO:0000256" key="1">
    <source>
        <dbReference type="ARBA" id="ARBA00004571"/>
    </source>
</evidence>
<keyword evidence="8 12" id="KW-0798">TonB box</keyword>
<dbReference type="Gene3D" id="2.40.170.20">
    <property type="entry name" value="TonB-dependent receptor, beta-barrel domain"/>
    <property type="match status" value="1"/>
</dbReference>
<dbReference type="Proteomes" id="UP000092932">
    <property type="component" value="Chromosome"/>
</dbReference>
<accession>A0A1B2AG11</accession>
<dbReference type="SUPFAM" id="SSF56935">
    <property type="entry name" value="Porins"/>
    <property type="match status" value="1"/>
</dbReference>
<dbReference type="PROSITE" id="PS52016">
    <property type="entry name" value="TONB_DEPENDENT_REC_3"/>
    <property type="match status" value="1"/>
</dbReference>
<keyword evidence="13" id="KW-0732">Signal</keyword>
<dbReference type="PANTHER" id="PTHR32552">
    <property type="entry name" value="FERRICHROME IRON RECEPTOR-RELATED"/>
    <property type="match status" value="1"/>
</dbReference>
<keyword evidence="9 11" id="KW-0472">Membrane</keyword>